<name>A0A2B0LTY9_BACCE</name>
<dbReference type="PANTHER" id="PTHR38011">
    <property type="entry name" value="DIHYDROFOLATE REDUCTASE FAMILY PROTEIN (AFU_ORTHOLOGUE AFUA_8G06820)"/>
    <property type="match status" value="1"/>
</dbReference>
<dbReference type="Gene3D" id="3.40.430.10">
    <property type="entry name" value="Dihydrofolate Reductase, subunit A"/>
    <property type="match status" value="1"/>
</dbReference>
<dbReference type="AlphaFoldDB" id="A0A2B0LTY9"/>
<dbReference type="InterPro" id="IPR024072">
    <property type="entry name" value="DHFR-like_dom_sf"/>
</dbReference>
<organism evidence="2 3">
    <name type="scientific">Bacillus cereus</name>
    <dbReference type="NCBI Taxonomy" id="1396"/>
    <lineage>
        <taxon>Bacteria</taxon>
        <taxon>Bacillati</taxon>
        <taxon>Bacillota</taxon>
        <taxon>Bacilli</taxon>
        <taxon>Bacillales</taxon>
        <taxon>Bacillaceae</taxon>
        <taxon>Bacillus</taxon>
        <taxon>Bacillus cereus group</taxon>
    </lineage>
</organism>
<comment type="caution">
    <text evidence="2">The sequence shown here is derived from an EMBL/GenBank/DDBJ whole genome shotgun (WGS) entry which is preliminary data.</text>
</comment>
<dbReference type="EMBL" id="NUWN01000064">
    <property type="protein sequence ID" value="PFK35701.1"/>
    <property type="molecule type" value="Genomic_DNA"/>
</dbReference>
<dbReference type="GO" id="GO:0009231">
    <property type="term" value="P:riboflavin biosynthetic process"/>
    <property type="evidence" value="ECO:0007669"/>
    <property type="project" value="InterPro"/>
</dbReference>
<evidence type="ECO:0000313" key="3">
    <source>
        <dbReference type="Proteomes" id="UP000242656"/>
    </source>
</evidence>
<dbReference type="InterPro" id="IPR002734">
    <property type="entry name" value="RibDG_C"/>
</dbReference>
<proteinExistence type="predicted"/>
<feature type="domain" description="Bacterial bifunctional deaminase-reductase C-terminal" evidence="1">
    <location>
        <begin position="3"/>
        <end position="172"/>
    </location>
</feature>
<gene>
    <name evidence="2" type="ORF">COI93_16355</name>
</gene>
<dbReference type="PANTHER" id="PTHR38011:SF11">
    <property type="entry name" value="2,5-DIAMINO-6-RIBOSYLAMINO-4(3H)-PYRIMIDINONE 5'-PHOSPHATE REDUCTASE"/>
    <property type="match status" value="1"/>
</dbReference>
<accession>A0A2B0LTY9</accession>
<sequence>MAKLIYHIAVTADSFIADLDGDATDSIFLYEGEHVSDYIADVEQYNAVLMGRKTYEFGFQFGGKLGEPGYFKELKHYIFSNTMQFESSDKVELVREDAVEFIKNLKMKEAGNLWLCGGGELAGSLVQQKLIDQVVLKINPVIIGEGTPLFGSVKPRLKLKLVDAKHYVNGVIKSTYTIIYS</sequence>
<dbReference type="Proteomes" id="UP000242656">
    <property type="component" value="Unassembled WGS sequence"/>
</dbReference>
<dbReference type="InterPro" id="IPR050765">
    <property type="entry name" value="Riboflavin_Biosynth_HTPR"/>
</dbReference>
<dbReference type="SUPFAM" id="SSF53597">
    <property type="entry name" value="Dihydrofolate reductase-like"/>
    <property type="match status" value="1"/>
</dbReference>
<dbReference type="Pfam" id="PF01872">
    <property type="entry name" value="RibD_C"/>
    <property type="match status" value="1"/>
</dbReference>
<reference evidence="2 3" key="1">
    <citation type="submission" date="2017-09" db="EMBL/GenBank/DDBJ databases">
        <title>Large-scale bioinformatics analysis of Bacillus genomes uncovers conserved roles of natural products in bacterial physiology.</title>
        <authorList>
            <consortium name="Agbiome Team Llc"/>
            <person name="Bleich R.M."/>
            <person name="Grubbs K.J."/>
            <person name="Santa Maria K.C."/>
            <person name="Allen S.E."/>
            <person name="Farag S."/>
            <person name="Shank E.A."/>
            <person name="Bowers A."/>
        </authorList>
    </citation>
    <scope>NUCLEOTIDE SEQUENCE [LARGE SCALE GENOMIC DNA]</scope>
    <source>
        <strain evidence="2 3">AFS083043</strain>
    </source>
</reference>
<dbReference type="RefSeq" id="WP_098491686.1">
    <property type="nucleotide sequence ID" value="NZ_NUWN01000064.1"/>
</dbReference>
<evidence type="ECO:0000259" key="1">
    <source>
        <dbReference type="Pfam" id="PF01872"/>
    </source>
</evidence>
<evidence type="ECO:0000313" key="2">
    <source>
        <dbReference type="EMBL" id="PFK35701.1"/>
    </source>
</evidence>
<protein>
    <submittedName>
        <fullName evidence="2">Deaminase</fullName>
    </submittedName>
</protein>
<dbReference type="GO" id="GO:0008703">
    <property type="term" value="F:5-amino-6-(5-phosphoribosylamino)uracil reductase activity"/>
    <property type="evidence" value="ECO:0007669"/>
    <property type="project" value="InterPro"/>
</dbReference>